<dbReference type="PANTHER" id="PTHR11364:SF27">
    <property type="entry name" value="SULFURTRANSFERASE"/>
    <property type="match status" value="1"/>
</dbReference>
<name>A0A1R4JU70_9ACTN</name>
<evidence type="ECO:0000313" key="4">
    <source>
        <dbReference type="EMBL" id="SJN35566.1"/>
    </source>
</evidence>
<reference evidence="4 5" key="1">
    <citation type="submission" date="2017-02" db="EMBL/GenBank/DDBJ databases">
        <authorList>
            <person name="Peterson S.W."/>
        </authorList>
    </citation>
    <scope>NUCLEOTIDE SEQUENCE [LARGE SCALE GENOMIC DNA]</scope>
    <source>
        <strain evidence="4 5">LSP_Lj1</strain>
    </source>
</reference>
<protein>
    <submittedName>
        <fullName evidence="4">Thiosulfate sulfurtransferase, rhodanese</fullName>
        <ecNumber evidence="4">2.8.1.1</ecNumber>
    </submittedName>
</protein>
<keyword evidence="2" id="KW-0677">Repeat</keyword>
<feature type="domain" description="Rhodanese" evidence="3">
    <location>
        <begin position="165"/>
        <end position="273"/>
    </location>
</feature>
<proteinExistence type="predicted"/>
<gene>
    <name evidence="4" type="ORF">FM114_09610</name>
</gene>
<dbReference type="InterPro" id="IPR001307">
    <property type="entry name" value="Thiosulphate_STrfase_CS"/>
</dbReference>
<sequence>MEPLVSAEELAGLLAQPGSLVVIDVGYQLGQPGWGREQYLAGHIPGAHFVDVETELSSHRSDGTGGRHPLPEPEDFQRVMRRCGVDADSTVVVVDQETMLSAGRLWWLLRHHGHGAVRALNGGMRAWTGAGGVVSTVEPEAASGDFKANPGGLPTVDAEQIPALLAAGGRLVDVRAAERFRGDSEPIDPVAGHIPGATNLPASQLMAPDGGFLPVQVLRERLDGLRPGDAVSCGSGLTASQVLLAADAAGLADVALYPGSWSDWITDHSRPVATASRAT</sequence>
<dbReference type="AlphaFoldDB" id="A0A1R4JU70"/>
<keyword evidence="1 4" id="KW-0808">Transferase</keyword>
<dbReference type="PROSITE" id="PS50206">
    <property type="entry name" value="RHODANESE_3"/>
    <property type="match status" value="2"/>
</dbReference>
<keyword evidence="5" id="KW-1185">Reference proteome</keyword>
<dbReference type="InterPro" id="IPR045078">
    <property type="entry name" value="TST/MPST-like"/>
</dbReference>
<dbReference type="RefSeq" id="WP_094764926.1">
    <property type="nucleotide sequence ID" value="NZ_FUKQ01000035.1"/>
</dbReference>
<dbReference type="SUPFAM" id="SSF52821">
    <property type="entry name" value="Rhodanese/Cell cycle control phosphatase"/>
    <property type="match status" value="2"/>
</dbReference>
<dbReference type="InterPro" id="IPR036873">
    <property type="entry name" value="Rhodanese-like_dom_sf"/>
</dbReference>
<feature type="domain" description="Rhodanese" evidence="3">
    <location>
        <begin position="16"/>
        <end position="136"/>
    </location>
</feature>
<dbReference type="SMART" id="SM00450">
    <property type="entry name" value="RHOD"/>
    <property type="match status" value="2"/>
</dbReference>
<evidence type="ECO:0000256" key="1">
    <source>
        <dbReference type="ARBA" id="ARBA00022679"/>
    </source>
</evidence>
<organism evidence="4 5">
    <name type="scientific">Luteococcus japonicus LSP_Lj1</name>
    <dbReference type="NCBI Taxonomy" id="1255658"/>
    <lineage>
        <taxon>Bacteria</taxon>
        <taxon>Bacillati</taxon>
        <taxon>Actinomycetota</taxon>
        <taxon>Actinomycetes</taxon>
        <taxon>Propionibacteriales</taxon>
        <taxon>Propionibacteriaceae</taxon>
        <taxon>Luteococcus</taxon>
    </lineage>
</organism>
<dbReference type="GO" id="GO:0004792">
    <property type="term" value="F:thiosulfate-cyanide sulfurtransferase activity"/>
    <property type="evidence" value="ECO:0007669"/>
    <property type="project" value="UniProtKB-EC"/>
</dbReference>
<dbReference type="Gene3D" id="3.40.250.10">
    <property type="entry name" value="Rhodanese-like domain"/>
    <property type="match status" value="2"/>
</dbReference>
<evidence type="ECO:0000259" key="3">
    <source>
        <dbReference type="PROSITE" id="PS50206"/>
    </source>
</evidence>
<dbReference type="PROSITE" id="PS00380">
    <property type="entry name" value="RHODANESE_1"/>
    <property type="match status" value="1"/>
</dbReference>
<evidence type="ECO:0000256" key="2">
    <source>
        <dbReference type="ARBA" id="ARBA00022737"/>
    </source>
</evidence>
<dbReference type="InterPro" id="IPR001763">
    <property type="entry name" value="Rhodanese-like_dom"/>
</dbReference>
<dbReference type="Pfam" id="PF00581">
    <property type="entry name" value="Rhodanese"/>
    <property type="match status" value="2"/>
</dbReference>
<dbReference type="Proteomes" id="UP000188342">
    <property type="component" value="Unassembled WGS sequence"/>
</dbReference>
<dbReference type="EC" id="2.8.1.1" evidence="4"/>
<dbReference type="STRING" id="1255658.FM114_09610"/>
<dbReference type="CDD" id="cd01448">
    <property type="entry name" value="TST_Repeat_1"/>
    <property type="match status" value="1"/>
</dbReference>
<dbReference type="OrthoDB" id="9770030at2"/>
<dbReference type="PANTHER" id="PTHR11364">
    <property type="entry name" value="THIOSULFATE SULFERTANSFERASE"/>
    <property type="match status" value="1"/>
</dbReference>
<dbReference type="EMBL" id="FUKQ01000035">
    <property type="protein sequence ID" value="SJN35566.1"/>
    <property type="molecule type" value="Genomic_DNA"/>
</dbReference>
<evidence type="ECO:0000313" key="5">
    <source>
        <dbReference type="Proteomes" id="UP000188342"/>
    </source>
</evidence>
<accession>A0A1R4JU70</accession>